<dbReference type="Gene3D" id="1.10.1780.10">
    <property type="entry name" value="Clp, N-terminal domain"/>
    <property type="match status" value="1"/>
</dbReference>
<name>A0A562V0Z0_9ACTN</name>
<keyword evidence="4" id="KW-1185">Reference proteome</keyword>
<comment type="caution">
    <text evidence="3">The sequence shown here is derived from an EMBL/GenBank/DDBJ whole genome shotgun (WGS) entry which is preliminary data.</text>
</comment>
<evidence type="ECO:0000313" key="3">
    <source>
        <dbReference type="EMBL" id="TWJ11559.1"/>
    </source>
</evidence>
<gene>
    <name evidence="3" type="ORF">LX16_2284</name>
</gene>
<accession>A0A562V0Z0</accession>
<dbReference type="GO" id="GO:0006508">
    <property type="term" value="P:proteolysis"/>
    <property type="evidence" value="ECO:0007669"/>
    <property type="project" value="UniProtKB-KW"/>
</dbReference>
<dbReference type="InterPro" id="IPR036628">
    <property type="entry name" value="Clp_N_dom_sf"/>
</dbReference>
<dbReference type="SUPFAM" id="SSF81923">
    <property type="entry name" value="Double Clp-N motif"/>
    <property type="match status" value="1"/>
</dbReference>
<dbReference type="RefSeq" id="WP_147137822.1">
    <property type="nucleotide sequence ID" value="NZ_BAABIJ010000002.1"/>
</dbReference>
<dbReference type="EMBL" id="VLLL01000006">
    <property type="protein sequence ID" value="TWJ11559.1"/>
    <property type="molecule type" value="Genomic_DNA"/>
</dbReference>
<dbReference type="OrthoDB" id="3628183at2"/>
<dbReference type="AlphaFoldDB" id="A0A562V0Z0"/>
<keyword evidence="3" id="KW-0067">ATP-binding</keyword>
<dbReference type="InterPro" id="IPR004176">
    <property type="entry name" value="Clp_R_N"/>
</dbReference>
<evidence type="ECO:0000313" key="4">
    <source>
        <dbReference type="Proteomes" id="UP000321617"/>
    </source>
</evidence>
<organism evidence="3 4">
    <name type="scientific">Stackebrandtia albiflava</name>
    <dbReference type="NCBI Taxonomy" id="406432"/>
    <lineage>
        <taxon>Bacteria</taxon>
        <taxon>Bacillati</taxon>
        <taxon>Actinomycetota</taxon>
        <taxon>Actinomycetes</taxon>
        <taxon>Glycomycetales</taxon>
        <taxon>Glycomycetaceae</taxon>
        <taxon>Stackebrandtia</taxon>
    </lineage>
</organism>
<evidence type="ECO:0000259" key="2">
    <source>
        <dbReference type="PROSITE" id="PS51903"/>
    </source>
</evidence>
<protein>
    <submittedName>
        <fullName evidence="3">ATP-dependent Clp protease ATP-binding subunit ClpC</fullName>
    </submittedName>
</protein>
<dbReference type="PANTHER" id="PTHR47016">
    <property type="entry name" value="ATP-DEPENDENT CLP PROTEASE ATP-BINDING SUBUNIT CLPT1, CHLOROPLASTIC"/>
    <property type="match status" value="1"/>
</dbReference>
<keyword evidence="3" id="KW-0547">Nucleotide-binding</keyword>
<dbReference type="PANTHER" id="PTHR47016:SF5">
    <property type="entry name" value="CLP DOMAIN SUPERFAMILY PROTEIN"/>
    <property type="match status" value="1"/>
</dbReference>
<dbReference type="InterPro" id="IPR044217">
    <property type="entry name" value="CLPT1/2"/>
</dbReference>
<dbReference type="Proteomes" id="UP000321617">
    <property type="component" value="Unassembled WGS sequence"/>
</dbReference>
<dbReference type="Pfam" id="PF02861">
    <property type="entry name" value="Clp_N"/>
    <property type="match status" value="1"/>
</dbReference>
<dbReference type="PROSITE" id="PS51903">
    <property type="entry name" value="CLP_R"/>
    <property type="match status" value="1"/>
</dbReference>
<proteinExistence type="predicted"/>
<evidence type="ECO:0000256" key="1">
    <source>
        <dbReference type="PROSITE-ProRule" id="PRU01251"/>
    </source>
</evidence>
<keyword evidence="3" id="KW-0645">Protease</keyword>
<sequence length="188" mass="20063">MGNLGSLILFTASAIAVVAILSTRRSRAWFGAGSAVPGVFSRYTDRARRAVVLAQEEARLLGHSHLGSAHLLLGLIHEGEGRAATALTGLGLTLDRVREQVLRAHGRGDGSPGRIPFSHTMRFAIGAAEHEARRRGDHHVGTEHLLLGLFLEHGDAVRSLRELLGPDMEPAVRDALGATIATVHEQTA</sequence>
<keyword evidence="3" id="KW-0378">Hydrolase</keyword>
<reference evidence="3 4" key="1">
    <citation type="journal article" date="2013" name="Stand. Genomic Sci.">
        <title>Genomic Encyclopedia of Type Strains, Phase I: The one thousand microbial genomes (KMG-I) project.</title>
        <authorList>
            <person name="Kyrpides N.C."/>
            <person name="Woyke T."/>
            <person name="Eisen J.A."/>
            <person name="Garrity G."/>
            <person name="Lilburn T.G."/>
            <person name="Beck B.J."/>
            <person name="Whitman W.B."/>
            <person name="Hugenholtz P."/>
            <person name="Klenk H.P."/>
        </authorList>
    </citation>
    <scope>NUCLEOTIDE SEQUENCE [LARGE SCALE GENOMIC DNA]</scope>
    <source>
        <strain evidence="3 4">DSM 45044</strain>
    </source>
</reference>
<dbReference type="GO" id="GO:0005524">
    <property type="term" value="F:ATP binding"/>
    <property type="evidence" value="ECO:0007669"/>
    <property type="project" value="UniProtKB-KW"/>
</dbReference>
<dbReference type="GO" id="GO:0008233">
    <property type="term" value="F:peptidase activity"/>
    <property type="evidence" value="ECO:0007669"/>
    <property type="project" value="UniProtKB-KW"/>
</dbReference>
<keyword evidence="1" id="KW-0677">Repeat</keyword>
<feature type="domain" description="Clp R" evidence="2">
    <location>
        <begin position="40"/>
        <end position="182"/>
    </location>
</feature>